<dbReference type="GO" id="GO:0042578">
    <property type="term" value="F:phosphoric ester hydrolase activity"/>
    <property type="evidence" value="ECO:0007669"/>
    <property type="project" value="TreeGrafter"/>
</dbReference>
<dbReference type="SUPFAM" id="SSF89550">
    <property type="entry name" value="PHP domain-like"/>
    <property type="match status" value="1"/>
</dbReference>
<dbReference type="PANTHER" id="PTHR36928">
    <property type="entry name" value="PHOSPHATASE YCDX-RELATED"/>
    <property type="match status" value="1"/>
</dbReference>
<dbReference type="Gene3D" id="3.20.20.140">
    <property type="entry name" value="Metal-dependent hydrolases"/>
    <property type="match status" value="1"/>
</dbReference>
<dbReference type="SMART" id="SM00481">
    <property type="entry name" value="POLIIIAc"/>
    <property type="match status" value="1"/>
</dbReference>
<dbReference type="GO" id="GO:0005829">
    <property type="term" value="C:cytosol"/>
    <property type="evidence" value="ECO:0007669"/>
    <property type="project" value="TreeGrafter"/>
</dbReference>
<dbReference type="PANTHER" id="PTHR36928:SF1">
    <property type="entry name" value="PHOSPHATASE YCDX-RELATED"/>
    <property type="match status" value="1"/>
</dbReference>
<organism evidence="2">
    <name type="scientific">Blautia glucerasea</name>
    <dbReference type="NCBI Taxonomy" id="536633"/>
    <lineage>
        <taxon>Bacteria</taxon>
        <taxon>Bacillati</taxon>
        <taxon>Bacillota</taxon>
        <taxon>Clostridia</taxon>
        <taxon>Lachnospirales</taxon>
        <taxon>Lachnospiraceae</taxon>
        <taxon>Blautia</taxon>
    </lineage>
</organism>
<dbReference type="RefSeq" id="WP_156353907.1">
    <property type="nucleotide sequence ID" value="NZ_CACRST010000013.1"/>
</dbReference>
<dbReference type="EMBL" id="CACRST010000013">
    <property type="protein sequence ID" value="VYT00232.1"/>
    <property type="molecule type" value="Genomic_DNA"/>
</dbReference>
<dbReference type="CDD" id="cd07437">
    <property type="entry name" value="PHP_HisPPase_Ycdx_like"/>
    <property type="match status" value="1"/>
</dbReference>
<dbReference type="AlphaFoldDB" id="A0A6N2T6V0"/>
<evidence type="ECO:0000313" key="2">
    <source>
        <dbReference type="EMBL" id="VYT00232.1"/>
    </source>
</evidence>
<feature type="domain" description="Polymerase/histidinol phosphatase N-terminal" evidence="1">
    <location>
        <begin position="7"/>
        <end position="81"/>
    </location>
</feature>
<keyword evidence="2" id="KW-0378">Hydrolase</keyword>
<gene>
    <name evidence="2" type="primary">ycdX_2</name>
    <name evidence="2" type="ORF">BGLFYP119_01421</name>
</gene>
<dbReference type="InterPro" id="IPR003141">
    <property type="entry name" value="Pol/His_phosphatase_N"/>
</dbReference>
<proteinExistence type="predicted"/>
<sequence>MKYESVLDLHTHTIASGHAYCTVREMARAASEKGLELLGITEHAPKMPGTCHNFYFHNLKTVPREMYGIRLLMGVELNILDAQGTVDLEEKELKQMDIAIASLHTPCMKPGTREENTSAYINAIKNPYVNIIGHPDDGRYEVDYTALVQAAKEYGKVLELNNHSLEPTCFRRNARENDLEMLRLCKKYQVPVVMDSDAHFDTHIGELNAARAVLEEADFPQELVLNRSVDAVKKYVNRTF</sequence>
<dbReference type="Pfam" id="PF02811">
    <property type="entry name" value="PHP"/>
    <property type="match status" value="1"/>
</dbReference>
<name>A0A6N2T6V0_9FIRM</name>
<dbReference type="InterPro" id="IPR050243">
    <property type="entry name" value="PHP_phosphatase"/>
</dbReference>
<reference evidence="2" key="1">
    <citation type="submission" date="2019-11" db="EMBL/GenBank/DDBJ databases">
        <authorList>
            <person name="Feng L."/>
        </authorList>
    </citation>
    <scope>NUCLEOTIDE SEQUENCE</scope>
    <source>
        <strain evidence="2">BgluceraseaLFYP119</strain>
    </source>
</reference>
<accession>A0A6N2T6V0</accession>
<evidence type="ECO:0000259" key="1">
    <source>
        <dbReference type="SMART" id="SM00481"/>
    </source>
</evidence>
<dbReference type="InterPro" id="IPR004013">
    <property type="entry name" value="PHP_dom"/>
</dbReference>
<protein>
    <submittedName>
        <fullName evidence="2">Putative phosphatase YcdX</fullName>
        <ecNumber evidence="2">3.1.3.-</ecNumber>
    </submittedName>
</protein>
<dbReference type="InterPro" id="IPR016195">
    <property type="entry name" value="Pol/histidinol_Pase-like"/>
</dbReference>
<dbReference type="GO" id="GO:0008270">
    <property type="term" value="F:zinc ion binding"/>
    <property type="evidence" value="ECO:0007669"/>
    <property type="project" value="TreeGrafter"/>
</dbReference>
<dbReference type="EC" id="3.1.3.-" evidence="2"/>
<dbReference type="NCBIfam" id="NF006702">
    <property type="entry name" value="PRK09248.1"/>
    <property type="match status" value="1"/>
</dbReference>